<dbReference type="InterPro" id="IPR050095">
    <property type="entry name" value="ECF_ABC_transporter_ATP-bd"/>
</dbReference>
<keyword evidence="3 5" id="KW-0067">ATP-binding</keyword>
<evidence type="ECO:0000256" key="3">
    <source>
        <dbReference type="ARBA" id="ARBA00022840"/>
    </source>
</evidence>
<keyword evidence="1" id="KW-0813">Transport</keyword>
<dbReference type="PROSITE" id="PS50893">
    <property type="entry name" value="ABC_TRANSPORTER_2"/>
    <property type="match status" value="1"/>
</dbReference>
<evidence type="ECO:0000256" key="2">
    <source>
        <dbReference type="ARBA" id="ARBA00022741"/>
    </source>
</evidence>
<name>A0A1V1PH32_9BACT</name>
<evidence type="ECO:0000313" key="5">
    <source>
        <dbReference type="EMBL" id="ETR74211.1"/>
    </source>
</evidence>
<dbReference type="GO" id="GO:0043190">
    <property type="term" value="C:ATP-binding cassette (ABC) transporter complex"/>
    <property type="evidence" value="ECO:0007669"/>
    <property type="project" value="TreeGrafter"/>
</dbReference>
<dbReference type="GO" id="GO:0005524">
    <property type="term" value="F:ATP binding"/>
    <property type="evidence" value="ECO:0007669"/>
    <property type="project" value="UniProtKB-KW"/>
</dbReference>
<dbReference type="GO" id="GO:0016887">
    <property type="term" value="F:ATP hydrolysis activity"/>
    <property type="evidence" value="ECO:0007669"/>
    <property type="project" value="InterPro"/>
</dbReference>
<accession>A0A1V1PH32</accession>
<dbReference type="InterPro" id="IPR027417">
    <property type="entry name" value="P-loop_NTPase"/>
</dbReference>
<dbReference type="SUPFAM" id="SSF52540">
    <property type="entry name" value="P-loop containing nucleoside triphosphate hydrolases"/>
    <property type="match status" value="1"/>
</dbReference>
<dbReference type="Gene3D" id="3.40.50.300">
    <property type="entry name" value="P-loop containing nucleotide triphosphate hydrolases"/>
    <property type="match status" value="1"/>
</dbReference>
<feature type="domain" description="ABC transporter" evidence="4">
    <location>
        <begin position="50"/>
        <end position="257"/>
    </location>
</feature>
<dbReference type="PANTHER" id="PTHR43553:SF11">
    <property type="entry name" value="ABC TRANSPORTER ATP-BINDING_PERMEASE PROTEIN YOJI"/>
    <property type="match status" value="1"/>
</dbReference>
<dbReference type="Proteomes" id="UP000189670">
    <property type="component" value="Unassembled WGS sequence"/>
</dbReference>
<evidence type="ECO:0000256" key="1">
    <source>
        <dbReference type="ARBA" id="ARBA00022448"/>
    </source>
</evidence>
<evidence type="ECO:0000259" key="4">
    <source>
        <dbReference type="PROSITE" id="PS50893"/>
    </source>
</evidence>
<sequence length="257" mass="29476">MVAFKSIPLYMMTSVSVDNLQGLIDTIDSFHFHIPDPPNTVASSFNEICLKSVNFSYKDKEGSTLFQVGPIDFTVKKGEVVFVIGGNGSGKSTFMKLLTGLYYPDAGELSIDGTIVTPQTYQLYREYFTTIYTDFHIFEKPYSLQNVDPAKVDKLLKLMEIDHKISFRNKKFTNMDLSTGQRKRLACIICLLEDKPIYVLDEWAADQDPKFKMYFYETFLENMRAMSKTVVAVSHDDRYFDRADRIVKMEMGKIVSL</sequence>
<dbReference type="AlphaFoldDB" id="A0A1V1PH32"/>
<organism evidence="5 6">
    <name type="scientific">Candidatus Magnetoglobus multicellularis str. Araruama</name>
    <dbReference type="NCBI Taxonomy" id="890399"/>
    <lineage>
        <taxon>Bacteria</taxon>
        <taxon>Pseudomonadati</taxon>
        <taxon>Thermodesulfobacteriota</taxon>
        <taxon>Desulfobacteria</taxon>
        <taxon>Desulfobacterales</taxon>
        <taxon>Desulfobacteraceae</taxon>
        <taxon>Candidatus Magnetoglobus</taxon>
    </lineage>
</organism>
<dbReference type="PANTHER" id="PTHR43553">
    <property type="entry name" value="HEAVY METAL TRANSPORTER"/>
    <property type="match status" value="1"/>
</dbReference>
<dbReference type="SMART" id="SM00382">
    <property type="entry name" value="AAA"/>
    <property type="match status" value="1"/>
</dbReference>
<comment type="caution">
    <text evidence="5">The sequence shown here is derived from an EMBL/GenBank/DDBJ whole genome shotgun (WGS) entry which is preliminary data.</text>
</comment>
<gene>
    <name evidence="5" type="ORF">OMM_00361</name>
</gene>
<evidence type="ECO:0000313" key="6">
    <source>
        <dbReference type="Proteomes" id="UP000189670"/>
    </source>
</evidence>
<dbReference type="Pfam" id="PF00005">
    <property type="entry name" value="ABC_tran"/>
    <property type="match status" value="1"/>
</dbReference>
<proteinExistence type="predicted"/>
<dbReference type="EMBL" id="ATBP01000016">
    <property type="protein sequence ID" value="ETR74211.1"/>
    <property type="molecule type" value="Genomic_DNA"/>
</dbReference>
<dbReference type="GO" id="GO:0042626">
    <property type="term" value="F:ATPase-coupled transmembrane transporter activity"/>
    <property type="evidence" value="ECO:0007669"/>
    <property type="project" value="TreeGrafter"/>
</dbReference>
<protein>
    <submittedName>
        <fullName evidence="5">ATP-binding cassette transporter</fullName>
    </submittedName>
</protein>
<dbReference type="InterPro" id="IPR003439">
    <property type="entry name" value="ABC_transporter-like_ATP-bd"/>
</dbReference>
<keyword evidence="2" id="KW-0547">Nucleotide-binding</keyword>
<reference evidence="6" key="1">
    <citation type="submission" date="2012-11" db="EMBL/GenBank/DDBJ databases">
        <authorList>
            <person name="Lucero-Rivera Y.E."/>
            <person name="Tovar-Ramirez D."/>
        </authorList>
    </citation>
    <scope>NUCLEOTIDE SEQUENCE [LARGE SCALE GENOMIC DNA]</scope>
    <source>
        <strain evidence="6">Araruama</strain>
    </source>
</reference>
<dbReference type="InterPro" id="IPR003593">
    <property type="entry name" value="AAA+_ATPase"/>
</dbReference>